<dbReference type="InterPro" id="IPR012337">
    <property type="entry name" value="RNaseH-like_sf"/>
</dbReference>
<dbReference type="InterPro" id="IPR001584">
    <property type="entry name" value="Integrase_cat-core"/>
</dbReference>
<dbReference type="SUPFAM" id="SSF53098">
    <property type="entry name" value="Ribonuclease H-like"/>
    <property type="match status" value="1"/>
</dbReference>
<dbReference type="PANTHER" id="PTHR42648:SF18">
    <property type="entry name" value="RETROTRANSPOSON, UNCLASSIFIED-LIKE PROTEIN"/>
    <property type="match status" value="1"/>
</dbReference>
<dbReference type="PROSITE" id="PS50994">
    <property type="entry name" value="INTEGRASE"/>
    <property type="match status" value="1"/>
</dbReference>
<reference evidence="2 3" key="1">
    <citation type="journal article" date="2021" name="bioRxiv">
        <title>The Gossypium anomalum genome as a resource for cotton improvement and evolutionary analysis of hybrid incompatibility.</title>
        <authorList>
            <person name="Grover C.E."/>
            <person name="Yuan D."/>
            <person name="Arick M.A."/>
            <person name="Miller E.R."/>
            <person name="Hu G."/>
            <person name="Peterson D.G."/>
            <person name="Wendel J.F."/>
            <person name="Udall J.A."/>
        </authorList>
    </citation>
    <scope>NUCLEOTIDE SEQUENCE [LARGE SCALE GENOMIC DNA]</scope>
    <source>
        <strain evidence="2">JFW-Udall</strain>
        <tissue evidence="2">Leaf</tissue>
    </source>
</reference>
<protein>
    <recommendedName>
        <fullName evidence="1">Integrase catalytic domain-containing protein</fullName>
    </recommendedName>
</protein>
<dbReference type="Proteomes" id="UP000701853">
    <property type="component" value="Chromosome 7"/>
</dbReference>
<organism evidence="2 3">
    <name type="scientific">Gossypium anomalum</name>
    <dbReference type="NCBI Taxonomy" id="47600"/>
    <lineage>
        <taxon>Eukaryota</taxon>
        <taxon>Viridiplantae</taxon>
        <taxon>Streptophyta</taxon>
        <taxon>Embryophyta</taxon>
        <taxon>Tracheophyta</taxon>
        <taxon>Spermatophyta</taxon>
        <taxon>Magnoliopsida</taxon>
        <taxon>eudicotyledons</taxon>
        <taxon>Gunneridae</taxon>
        <taxon>Pentapetalae</taxon>
        <taxon>rosids</taxon>
        <taxon>malvids</taxon>
        <taxon>Malvales</taxon>
        <taxon>Malvaceae</taxon>
        <taxon>Malvoideae</taxon>
        <taxon>Gossypium</taxon>
    </lineage>
</organism>
<gene>
    <name evidence="2" type="ORF">CXB51_018808</name>
</gene>
<dbReference type="GO" id="GO:0015074">
    <property type="term" value="P:DNA integration"/>
    <property type="evidence" value="ECO:0007669"/>
    <property type="project" value="InterPro"/>
</dbReference>
<comment type="caution">
    <text evidence="2">The sequence shown here is derived from an EMBL/GenBank/DDBJ whole genome shotgun (WGS) entry which is preliminary data.</text>
</comment>
<evidence type="ECO:0000313" key="3">
    <source>
        <dbReference type="Proteomes" id="UP000701853"/>
    </source>
</evidence>
<proteinExistence type="predicted"/>
<dbReference type="Pfam" id="PF25597">
    <property type="entry name" value="SH3_retrovirus"/>
    <property type="match status" value="1"/>
</dbReference>
<dbReference type="OrthoDB" id="1002641at2759"/>
<dbReference type="InterPro" id="IPR036397">
    <property type="entry name" value="RNaseH_sf"/>
</dbReference>
<dbReference type="PANTHER" id="PTHR42648">
    <property type="entry name" value="TRANSPOSASE, PUTATIVE-RELATED"/>
    <property type="match status" value="1"/>
</dbReference>
<keyword evidence="3" id="KW-1185">Reference proteome</keyword>
<sequence length="273" mass="31677">MSKVEVRNIVCEVCQLGKQARLPFPINKAWSAQEKLELVHSDVCGPMKSPYLNDSKYFVLFIDDLTRFCWVYFMKQKSEVFELFGKFKALVENQTGCKIKALRTDNGTEYLSKRFQKLCEQAEIHHQLTTVYTPQQNGVSERKNRTVMDMAKCLLFQSKLPNKFWAEAVNISVHLLNKPPTHAVKEKKPFEAWYGLKPSISHLKVFGCVCYVLIPAERRTKLERRSVPGIFVTYGSTNKGYRVYDPSTKTILVSRYNRFDEEKFWSWDGSDAS</sequence>
<dbReference type="Gene3D" id="3.30.420.10">
    <property type="entry name" value="Ribonuclease H-like superfamily/Ribonuclease H"/>
    <property type="match status" value="1"/>
</dbReference>
<feature type="domain" description="Integrase catalytic" evidence="1">
    <location>
        <begin position="21"/>
        <end position="197"/>
    </location>
</feature>
<evidence type="ECO:0000313" key="2">
    <source>
        <dbReference type="EMBL" id="KAG8487897.1"/>
    </source>
</evidence>
<accession>A0A8J6CUG6</accession>
<dbReference type="InterPro" id="IPR039537">
    <property type="entry name" value="Retrotran_Ty1/copia-like"/>
</dbReference>
<dbReference type="Pfam" id="PF00665">
    <property type="entry name" value="rve"/>
    <property type="match status" value="1"/>
</dbReference>
<name>A0A8J6CUG6_9ROSI</name>
<dbReference type="AlphaFoldDB" id="A0A8J6CUG6"/>
<dbReference type="InterPro" id="IPR057670">
    <property type="entry name" value="SH3_retrovirus"/>
</dbReference>
<dbReference type="GO" id="GO:0003676">
    <property type="term" value="F:nucleic acid binding"/>
    <property type="evidence" value="ECO:0007669"/>
    <property type="project" value="InterPro"/>
</dbReference>
<dbReference type="EMBL" id="JAHUZN010000007">
    <property type="protein sequence ID" value="KAG8487897.1"/>
    <property type="molecule type" value="Genomic_DNA"/>
</dbReference>
<evidence type="ECO:0000259" key="1">
    <source>
        <dbReference type="PROSITE" id="PS50994"/>
    </source>
</evidence>